<keyword evidence="5" id="KW-1185">Reference proteome</keyword>
<dbReference type="PRINTS" id="PR00837">
    <property type="entry name" value="V5TPXLIKE"/>
</dbReference>
<dbReference type="SMART" id="SM00198">
    <property type="entry name" value="SCP"/>
    <property type="match status" value="2"/>
</dbReference>
<protein>
    <recommendedName>
        <fullName evidence="3">SCP domain-containing protein</fullName>
    </recommendedName>
</protein>
<proteinExistence type="predicted"/>
<dbReference type="EMBL" id="CATQJL010000112">
    <property type="protein sequence ID" value="CAJ0595582.1"/>
    <property type="molecule type" value="Genomic_DNA"/>
</dbReference>
<feature type="chain" id="PRO_5041213054" description="SCP domain-containing protein" evidence="2">
    <location>
        <begin position="37"/>
        <end position="477"/>
    </location>
</feature>
<accession>A0AA36M3A4</accession>
<dbReference type="InterPro" id="IPR018244">
    <property type="entry name" value="Allrgn_V5/Tpx1_CS"/>
</dbReference>
<dbReference type="SUPFAM" id="SSF55797">
    <property type="entry name" value="PR-1-like"/>
    <property type="match status" value="2"/>
</dbReference>
<feature type="domain" description="SCP" evidence="3">
    <location>
        <begin position="55"/>
        <end position="197"/>
    </location>
</feature>
<dbReference type="Gene3D" id="3.40.33.10">
    <property type="entry name" value="CAP"/>
    <property type="match status" value="2"/>
</dbReference>
<evidence type="ECO:0000313" key="4">
    <source>
        <dbReference type="EMBL" id="CAJ0595582.1"/>
    </source>
</evidence>
<reference evidence="4" key="1">
    <citation type="submission" date="2023-07" db="EMBL/GenBank/DDBJ databases">
        <authorList>
            <consortium name="CYATHOMIX"/>
        </authorList>
    </citation>
    <scope>NUCLEOTIDE SEQUENCE</scope>
    <source>
        <strain evidence="4">N/A</strain>
    </source>
</reference>
<dbReference type="CDD" id="cd05380">
    <property type="entry name" value="CAP_euk"/>
    <property type="match status" value="2"/>
</dbReference>
<feature type="domain" description="SCP" evidence="3">
    <location>
        <begin position="285"/>
        <end position="450"/>
    </location>
</feature>
<feature type="signal peptide" evidence="2">
    <location>
        <begin position="1"/>
        <end position="36"/>
    </location>
</feature>
<dbReference type="InterPro" id="IPR001283">
    <property type="entry name" value="CRISP-related"/>
</dbReference>
<dbReference type="PROSITE" id="PS01010">
    <property type="entry name" value="CRISP_2"/>
    <property type="match status" value="1"/>
</dbReference>
<feature type="region of interest" description="Disordered" evidence="1">
    <location>
        <begin position="241"/>
        <end position="265"/>
    </location>
</feature>
<evidence type="ECO:0000256" key="2">
    <source>
        <dbReference type="SAM" id="SignalP"/>
    </source>
</evidence>
<evidence type="ECO:0000256" key="1">
    <source>
        <dbReference type="SAM" id="MobiDB-lite"/>
    </source>
</evidence>
<dbReference type="AlphaFoldDB" id="A0AA36M3A4"/>
<sequence>MSIKVQRRKKNLKMELLLMVVTHLLLLFSSKTYTNAEDTACTKLGSTASNPSNATERDSILKVFNDMREHIATKQSPEGDNLKKAKNMYKLFWNCSMEKKVRKSVEKKKGATLTKDYAQNYAIFKSGTSTTLANYTNAAKQDWYNQVIIHGLDKNQTYTDGLDFFANMVNAKATQVACAYDDDGTNVHYSCIFNVKPVKGQSIYERGTPCSKNSQCTTYPGSSCDTVTKLCKYEGDIPEPEVTSTDATTATNVNPTGGTTATGVTPTAATTTADIKLDNAYMTVAGRTKVVNAHNYRRTLLATGQIRNGKNPSNANLPTAAFMSKMEYDMNLEAQAIEHAKGCSLEKSDESTRTGIGENVYVHKTVIKDPVELFNIVAISWWTQIFQDGINNQLIFSENLRDKQAKKGIDQTAFTQIAWANTSKIGCASVDCSGKSFVVCRYSPAGNILNQPIYRIGYVCQGCQGTCSSADGLCIMT</sequence>
<dbReference type="Pfam" id="PF00188">
    <property type="entry name" value="CAP"/>
    <property type="match status" value="2"/>
</dbReference>
<evidence type="ECO:0000259" key="3">
    <source>
        <dbReference type="SMART" id="SM00198"/>
    </source>
</evidence>
<comment type="caution">
    <text evidence="4">The sequence shown here is derived from an EMBL/GenBank/DDBJ whole genome shotgun (WGS) entry which is preliminary data.</text>
</comment>
<dbReference type="PANTHER" id="PTHR10334">
    <property type="entry name" value="CYSTEINE-RICH SECRETORY PROTEIN-RELATED"/>
    <property type="match status" value="1"/>
</dbReference>
<feature type="compositionally biased region" description="Low complexity" evidence="1">
    <location>
        <begin position="247"/>
        <end position="265"/>
    </location>
</feature>
<dbReference type="InterPro" id="IPR035940">
    <property type="entry name" value="CAP_sf"/>
</dbReference>
<dbReference type="Proteomes" id="UP001176961">
    <property type="component" value="Unassembled WGS sequence"/>
</dbReference>
<name>A0AA36M3A4_CYLNA</name>
<organism evidence="4 5">
    <name type="scientific">Cylicocyclus nassatus</name>
    <name type="common">Nematode worm</name>
    <dbReference type="NCBI Taxonomy" id="53992"/>
    <lineage>
        <taxon>Eukaryota</taxon>
        <taxon>Metazoa</taxon>
        <taxon>Ecdysozoa</taxon>
        <taxon>Nematoda</taxon>
        <taxon>Chromadorea</taxon>
        <taxon>Rhabditida</taxon>
        <taxon>Rhabditina</taxon>
        <taxon>Rhabditomorpha</taxon>
        <taxon>Strongyloidea</taxon>
        <taxon>Strongylidae</taxon>
        <taxon>Cylicocyclus</taxon>
    </lineage>
</organism>
<dbReference type="InterPro" id="IPR014044">
    <property type="entry name" value="CAP_dom"/>
</dbReference>
<evidence type="ECO:0000313" key="5">
    <source>
        <dbReference type="Proteomes" id="UP001176961"/>
    </source>
</evidence>
<gene>
    <name evidence="4" type="ORF">CYNAS_LOCUS7565</name>
</gene>
<keyword evidence="2" id="KW-0732">Signal</keyword>
<dbReference type="GO" id="GO:0005576">
    <property type="term" value="C:extracellular region"/>
    <property type="evidence" value="ECO:0007669"/>
    <property type="project" value="InterPro"/>
</dbReference>